<feature type="signal peptide" evidence="2">
    <location>
        <begin position="1"/>
        <end position="27"/>
    </location>
</feature>
<protein>
    <recommendedName>
        <fullName evidence="3">Rhamnogalacturonase A/B/Epimerase-like pectate lyase domain-containing protein</fullName>
    </recommendedName>
</protein>
<reference evidence="4 5" key="2">
    <citation type="submission" date="2018-03" db="EMBL/GenBank/DDBJ databases">
        <title>The ancient ancestry and fast evolution of plastids.</title>
        <authorList>
            <person name="Moore K.R."/>
            <person name="Magnabosco C."/>
            <person name="Momper L."/>
            <person name="Gold D.A."/>
            <person name="Bosak T."/>
            <person name="Fournier G.P."/>
        </authorList>
    </citation>
    <scope>NUCLEOTIDE SEQUENCE [LARGE SCALE GENOMIC DNA]</scope>
    <source>
        <strain evidence="4 5">CCAP 1448/3</strain>
    </source>
</reference>
<dbReference type="AlphaFoldDB" id="A0A2T1C7S3"/>
<feature type="domain" description="Rhamnogalacturonase A/B/Epimerase-like pectate lyase" evidence="3">
    <location>
        <begin position="45"/>
        <end position="266"/>
    </location>
</feature>
<reference evidence="4 5" key="1">
    <citation type="submission" date="2018-02" db="EMBL/GenBank/DDBJ databases">
        <authorList>
            <person name="Cohen D.B."/>
            <person name="Kent A.D."/>
        </authorList>
    </citation>
    <scope>NUCLEOTIDE SEQUENCE [LARGE SCALE GENOMIC DNA]</scope>
    <source>
        <strain evidence="4 5">CCAP 1448/3</strain>
    </source>
</reference>
<keyword evidence="5" id="KW-1185">Reference proteome</keyword>
<proteinExistence type="predicted"/>
<dbReference type="Gene3D" id="2.160.20.10">
    <property type="entry name" value="Single-stranded right-handed beta-helix, Pectin lyase-like"/>
    <property type="match status" value="2"/>
</dbReference>
<keyword evidence="1" id="KW-1015">Disulfide bond</keyword>
<dbReference type="InterPro" id="IPR011050">
    <property type="entry name" value="Pectin_lyase_fold/virulence"/>
</dbReference>
<accession>A0A2T1C7S3</accession>
<comment type="caution">
    <text evidence="4">The sequence shown here is derived from an EMBL/GenBank/DDBJ whole genome shotgun (WGS) entry which is preliminary data.</text>
</comment>
<dbReference type="PANTHER" id="PTHR31736:SF19">
    <property type="entry name" value="PECTIN LYASE SUPERFAMILY PROTEIN-RELATED"/>
    <property type="match status" value="1"/>
</dbReference>
<dbReference type="RefSeq" id="WP_106287433.1">
    <property type="nucleotide sequence ID" value="NZ_CAWNTC010000196.1"/>
</dbReference>
<organism evidence="4 5">
    <name type="scientific">Merismopedia glauca CCAP 1448/3</name>
    <dbReference type="NCBI Taxonomy" id="1296344"/>
    <lineage>
        <taxon>Bacteria</taxon>
        <taxon>Bacillati</taxon>
        <taxon>Cyanobacteriota</taxon>
        <taxon>Cyanophyceae</taxon>
        <taxon>Synechococcales</taxon>
        <taxon>Merismopediaceae</taxon>
        <taxon>Merismopedia</taxon>
    </lineage>
</organism>
<evidence type="ECO:0000259" key="3">
    <source>
        <dbReference type="Pfam" id="PF12708"/>
    </source>
</evidence>
<dbReference type="OrthoDB" id="9757799at2"/>
<feature type="domain" description="Rhamnogalacturonase A/B/Epimerase-like pectate lyase" evidence="3">
    <location>
        <begin position="376"/>
        <end position="429"/>
    </location>
</feature>
<keyword evidence="2" id="KW-0732">Signal</keyword>
<evidence type="ECO:0000256" key="1">
    <source>
        <dbReference type="ARBA" id="ARBA00023157"/>
    </source>
</evidence>
<evidence type="ECO:0000256" key="2">
    <source>
        <dbReference type="SAM" id="SignalP"/>
    </source>
</evidence>
<dbReference type="InterPro" id="IPR012334">
    <property type="entry name" value="Pectin_lyas_fold"/>
</dbReference>
<evidence type="ECO:0000313" key="4">
    <source>
        <dbReference type="EMBL" id="PSB04310.1"/>
    </source>
</evidence>
<gene>
    <name evidence="4" type="ORF">C7B64_04380</name>
</gene>
<sequence>MLKKPFKLLLCLGLIPTIFNGTIPVLAATQPVSLDKKFPNISNIVNIKTAYGAKGDGITDDTQAILQAIRDNLGYKSGKKVIYFPKGTYLVSDTLVWKNNSGNWENFLAFQGENPNTSIIKLKDKATGYQDPQNPKAVIYTAGIGGFPNGGGGRSHRNYIFDLTVDTGKGNAGAVGIDYHANNLGALRNVTIRSGDGSGTVGLSMSRGWPGPCLIKNVKIVGFNLGIDTVSPEYSITLENITLENQKVAGIRNMWNILSIHGLTSNNRVPVIKHENTTQAYSRDTRNLTVLIDAKLNGGSPENVAIDNYAGNVYLRNVKTTGYQAVVKNRGQIIPGTSITEYVSAQALSLFNSTGRSLKLPIEEAPVFHDNNLENWVNVADFGATPSDGSNDTTAIQKAIDSSINSGKTTLYFPTGYYRINKTLILRGNIKKILGLYARLESYDNVFFSNSQAPQPFLRIGNGNPDTVIINGLDTGGGIGDNAGAIGIEQATRRTLVLEDLRLGGSRSYRGISGAGKLFLEDIWGSKFEFSSTQKVWARQLNPEINDWKIRNNGAKLWILGLKTENNTTSLGSPTVIETRNGGSTELLGGLIYPTKDVPNSAPAFINQNSNVSLIYAVSAFQSFTRNHNIHIQETKQGNTKSLLRTNVLGRDVYGSVMPLYSGVTP</sequence>
<dbReference type="EMBL" id="PVWJ01000014">
    <property type="protein sequence ID" value="PSB04310.1"/>
    <property type="molecule type" value="Genomic_DNA"/>
</dbReference>
<dbReference type="Pfam" id="PF12708">
    <property type="entry name" value="Pect-lyase_RHGA_epim"/>
    <property type="match status" value="2"/>
</dbReference>
<evidence type="ECO:0000313" key="5">
    <source>
        <dbReference type="Proteomes" id="UP000238762"/>
    </source>
</evidence>
<dbReference type="InterPro" id="IPR024535">
    <property type="entry name" value="RHGA/B-epi-like_pectate_lyase"/>
</dbReference>
<feature type="chain" id="PRO_5015771327" description="Rhamnogalacturonase A/B/Epimerase-like pectate lyase domain-containing protein" evidence="2">
    <location>
        <begin position="28"/>
        <end position="666"/>
    </location>
</feature>
<dbReference type="PANTHER" id="PTHR31736">
    <property type="match status" value="1"/>
</dbReference>
<dbReference type="Proteomes" id="UP000238762">
    <property type="component" value="Unassembled WGS sequence"/>
</dbReference>
<name>A0A2T1C7S3_9CYAN</name>
<dbReference type="SUPFAM" id="SSF51126">
    <property type="entry name" value="Pectin lyase-like"/>
    <property type="match status" value="2"/>
</dbReference>